<evidence type="ECO:0000313" key="1">
    <source>
        <dbReference type="EMBL" id="KTT98698.1"/>
    </source>
</evidence>
<comment type="caution">
    <text evidence="1">The sequence shown here is derived from an EMBL/GenBank/DDBJ whole genome shotgun (WGS) entry which is preliminary data.</text>
</comment>
<dbReference type="RefSeq" id="WP_058752538.1">
    <property type="nucleotide sequence ID" value="NZ_LDTE01000063.1"/>
</dbReference>
<dbReference type="EMBL" id="LDTE01000063">
    <property type="protein sequence ID" value="KTT98698.1"/>
    <property type="molecule type" value="Genomic_DNA"/>
</dbReference>
<dbReference type="OrthoDB" id="1338274at28211"/>
<evidence type="ECO:0000313" key="2">
    <source>
        <dbReference type="Proteomes" id="UP000074072"/>
    </source>
</evidence>
<dbReference type="PATRIC" id="fig|33051.4.peg.2881"/>
<protein>
    <submittedName>
        <fullName evidence="1">Uncharacterized protein</fullName>
    </submittedName>
</protein>
<name>A0A147ITR3_9SPHN</name>
<sequence length="82" mass="9556">MAEWEAYHFFEPFGSPAEDDRTRLLLEMEWYKRTEKEAPHFLDRDPEETARLEAKRAAAVTLEDRIAAAFAGFNVIEDDTGY</sequence>
<dbReference type="AlphaFoldDB" id="A0A147ITR3"/>
<proteinExistence type="predicted"/>
<organism evidence="1 2">
    <name type="scientific">Sphingomonas sanguinis</name>
    <dbReference type="NCBI Taxonomy" id="33051"/>
    <lineage>
        <taxon>Bacteria</taxon>
        <taxon>Pseudomonadati</taxon>
        <taxon>Pseudomonadota</taxon>
        <taxon>Alphaproteobacteria</taxon>
        <taxon>Sphingomonadales</taxon>
        <taxon>Sphingomonadaceae</taxon>
        <taxon>Sphingomonas</taxon>
    </lineage>
</organism>
<dbReference type="Proteomes" id="UP000074072">
    <property type="component" value="Unassembled WGS sequence"/>
</dbReference>
<gene>
    <name evidence="1" type="ORF">SB4_10645</name>
</gene>
<reference evidence="1 2" key="1">
    <citation type="journal article" date="2016" name="Front. Microbiol.">
        <title>Genomic Resource of Rice Seed Associated Bacteria.</title>
        <authorList>
            <person name="Midha S."/>
            <person name="Bansal K."/>
            <person name="Sharma S."/>
            <person name="Kumar N."/>
            <person name="Patil P.P."/>
            <person name="Chaudhry V."/>
            <person name="Patil P.B."/>
        </authorList>
    </citation>
    <scope>NUCLEOTIDE SEQUENCE [LARGE SCALE GENOMIC DNA]</scope>
    <source>
        <strain evidence="1 2">SB4</strain>
    </source>
</reference>
<accession>A0A147ITR3</accession>